<feature type="transmembrane region" description="Helical" evidence="2">
    <location>
        <begin position="31"/>
        <end position="53"/>
    </location>
</feature>
<reference evidence="3" key="1">
    <citation type="submission" date="2022-12" db="EMBL/GenBank/DDBJ databases">
        <title>New Phytohabitans aurantiacus sp. RD004123 nov., an actinomycete isolated from soil.</title>
        <authorList>
            <person name="Triningsih D.W."/>
            <person name="Harunari E."/>
            <person name="Igarashi Y."/>
        </authorList>
    </citation>
    <scope>NUCLEOTIDE SEQUENCE</scope>
    <source>
        <strain evidence="3">RD004123</strain>
    </source>
</reference>
<proteinExistence type="predicted"/>
<sequence length="196" mass="21859">MSDASTSIDDLLRHDDEPPPKPEREVSGLGWWVRTAFVATGLAAVAVFAFRLFGYGLSIPLALGTFMALLVLRRAVALVAAPAAVKVFVRRPAGEEDGNYNWAAGEDGLNAAVRRWENRLAWADREPDRFVRSPQPKLAQIVDERLRQRHGFTTTSDPMRARALLGDPLWTLLTKPPKRTPHFRDLTAIVSHLEKL</sequence>
<name>A0ABQ5QWY6_9ACTN</name>
<gene>
    <name evidence="3" type="ORF">Pa4123_36910</name>
</gene>
<feature type="compositionally biased region" description="Basic and acidic residues" evidence="1">
    <location>
        <begin position="10"/>
        <end position="26"/>
    </location>
</feature>
<evidence type="ECO:0000313" key="4">
    <source>
        <dbReference type="Proteomes" id="UP001144280"/>
    </source>
</evidence>
<organism evidence="3 4">
    <name type="scientific">Phytohabitans aurantiacus</name>
    <dbReference type="NCBI Taxonomy" id="3016789"/>
    <lineage>
        <taxon>Bacteria</taxon>
        <taxon>Bacillati</taxon>
        <taxon>Actinomycetota</taxon>
        <taxon>Actinomycetes</taxon>
        <taxon>Micromonosporales</taxon>
        <taxon>Micromonosporaceae</taxon>
    </lineage>
</organism>
<dbReference type="RefSeq" id="WP_281897268.1">
    <property type="nucleotide sequence ID" value="NZ_BSDI01000016.1"/>
</dbReference>
<evidence type="ECO:0000313" key="3">
    <source>
        <dbReference type="EMBL" id="GLH98416.1"/>
    </source>
</evidence>
<feature type="region of interest" description="Disordered" evidence="1">
    <location>
        <begin position="1"/>
        <end position="26"/>
    </location>
</feature>
<feature type="transmembrane region" description="Helical" evidence="2">
    <location>
        <begin position="59"/>
        <end position="81"/>
    </location>
</feature>
<dbReference type="EMBL" id="BSDI01000016">
    <property type="protein sequence ID" value="GLH98416.1"/>
    <property type="molecule type" value="Genomic_DNA"/>
</dbReference>
<evidence type="ECO:0000256" key="1">
    <source>
        <dbReference type="SAM" id="MobiDB-lite"/>
    </source>
</evidence>
<keyword evidence="4" id="KW-1185">Reference proteome</keyword>
<evidence type="ECO:0000256" key="2">
    <source>
        <dbReference type="SAM" id="Phobius"/>
    </source>
</evidence>
<accession>A0ABQ5QWY6</accession>
<keyword evidence="2" id="KW-0812">Transmembrane</keyword>
<evidence type="ECO:0008006" key="5">
    <source>
        <dbReference type="Google" id="ProtNLM"/>
    </source>
</evidence>
<dbReference type="Proteomes" id="UP001144280">
    <property type="component" value="Unassembled WGS sequence"/>
</dbReference>
<keyword evidence="2" id="KW-1133">Transmembrane helix</keyword>
<protein>
    <recommendedName>
        <fullName evidence="5">DUF4129 domain-containing protein</fullName>
    </recommendedName>
</protein>
<keyword evidence="2" id="KW-0472">Membrane</keyword>
<comment type="caution">
    <text evidence="3">The sequence shown here is derived from an EMBL/GenBank/DDBJ whole genome shotgun (WGS) entry which is preliminary data.</text>
</comment>